<dbReference type="Proteomes" id="UP000182660">
    <property type="component" value="Unassembled WGS sequence"/>
</dbReference>
<evidence type="ECO:0000313" key="1">
    <source>
        <dbReference type="EMBL" id="SGY99241.1"/>
    </source>
</evidence>
<evidence type="ECO:0000313" key="2">
    <source>
        <dbReference type="EMBL" id="SGZ13924.1"/>
    </source>
</evidence>
<reference evidence="1 3" key="1">
    <citation type="submission" date="2016-11" db="EMBL/GenBank/DDBJ databases">
        <authorList>
            <person name="Klemetsen T."/>
        </authorList>
    </citation>
    <scope>NUCLEOTIDE SEQUENCE [LARGE SCALE GENOMIC DNA]</scope>
    <source>
        <strain evidence="1">MT 2528</strain>
    </source>
</reference>
<dbReference type="EMBL" id="FPLJ01000083">
    <property type="protein sequence ID" value="SGY99241.1"/>
    <property type="molecule type" value="Genomic_DNA"/>
</dbReference>
<evidence type="ECO:0000313" key="3">
    <source>
        <dbReference type="Proteomes" id="UP000182660"/>
    </source>
</evidence>
<sequence length="46" mass="5549">MRSLIALFYCKYQQYHKFIRHDVDYNMNELVCLSLNQAYFIGGDLN</sequence>
<dbReference type="AlphaFoldDB" id="A0A1L0C1Y5"/>
<dbReference type="EMBL" id="FPLD01000112">
    <property type="protein sequence ID" value="SGZ13924.1"/>
    <property type="molecule type" value="Genomic_DNA"/>
</dbReference>
<keyword evidence="3" id="KW-1185">Reference proteome</keyword>
<organism evidence="2 4">
    <name type="scientific">Moritella viscosa</name>
    <dbReference type="NCBI Taxonomy" id="80854"/>
    <lineage>
        <taxon>Bacteria</taxon>
        <taxon>Pseudomonadati</taxon>
        <taxon>Pseudomonadota</taxon>
        <taxon>Gammaproteobacteria</taxon>
        <taxon>Alteromonadales</taxon>
        <taxon>Moritellaceae</taxon>
        <taxon>Moritella</taxon>
    </lineage>
</organism>
<proteinExistence type="predicted"/>
<reference evidence="2 4" key="2">
    <citation type="submission" date="2016-11" db="EMBL/GenBank/DDBJ databases">
        <authorList>
            <person name="Jaros S."/>
            <person name="Januszkiewicz K."/>
            <person name="Wedrychowicz H."/>
        </authorList>
    </citation>
    <scope>NUCLEOTIDE SEQUENCE [LARGE SCALE GENOMIC DNA]</scope>
    <source>
        <strain evidence="2">NVI 5450</strain>
    </source>
</reference>
<evidence type="ECO:0000313" key="4">
    <source>
        <dbReference type="Proteomes" id="UP000183794"/>
    </source>
</evidence>
<name>A0A1L0C1Y5_9GAMM</name>
<gene>
    <name evidence="1" type="ORF">MT2528_3806</name>
    <name evidence="2" type="ORF">NVI5450_3985</name>
</gene>
<dbReference type="Proteomes" id="UP000183794">
    <property type="component" value="Unassembled WGS sequence"/>
</dbReference>
<protein>
    <submittedName>
        <fullName evidence="2">Uncharacterized protein</fullName>
    </submittedName>
</protein>
<accession>A0A1L0C1Y5</accession>